<gene>
    <name evidence="9" type="ORF">CARUB_v10012060mg</name>
</gene>
<dbReference type="SMART" id="SM01019">
    <property type="entry name" value="B3"/>
    <property type="match status" value="5"/>
</dbReference>
<proteinExistence type="predicted"/>
<keyword evidence="6" id="KW-0539">Nucleus</keyword>
<keyword evidence="3" id="KW-0805">Transcription regulation</keyword>
<evidence type="ECO:0000313" key="9">
    <source>
        <dbReference type="EMBL" id="EOA37626.1"/>
    </source>
</evidence>
<evidence type="ECO:0000256" key="4">
    <source>
        <dbReference type="ARBA" id="ARBA00023125"/>
    </source>
</evidence>
<evidence type="ECO:0000256" key="6">
    <source>
        <dbReference type="ARBA" id="ARBA00023242"/>
    </source>
</evidence>
<reference evidence="10" key="1">
    <citation type="journal article" date="2013" name="Nat. Genet.">
        <title>The Capsella rubella genome and the genomic consequences of rapid mating system evolution.</title>
        <authorList>
            <person name="Slotte T."/>
            <person name="Hazzouri K.M."/>
            <person name="Agren J.A."/>
            <person name="Koenig D."/>
            <person name="Maumus F."/>
            <person name="Guo Y.L."/>
            <person name="Steige K."/>
            <person name="Platts A.E."/>
            <person name="Escobar J.S."/>
            <person name="Newman L.K."/>
            <person name="Wang W."/>
            <person name="Mandakova T."/>
            <person name="Vello E."/>
            <person name="Smith L.M."/>
            <person name="Henz S.R."/>
            <person name="Steffen J."/>
            <person name="Takuno S."/>
            <person name="Brandvain Y."/>
            <person name="Coop G."/>
            <person name="Andolfatto P."/>
            <person name="Hu T.T."/>
            <person name="Blanchette M."/>
            <person name="Clark R.M."/>
            <person name="Quesneville H."/>
            <person name="Nordborg M."/>
            <person name="Gaut B.S."/>
            <person name="Lysak M.A."/>
            <person name="Jenkins J."/>
            <person name="Grimwood J."/>
            <person name="Chapman J."/>
            <person name="Prochnik S."/>
            <person name="Shu S."/>
            <person name="Rokhsar D."/>
            <person name="Schmutz J."/>
            <person name="Weigel D."/>
            <person name="Wright S.I."/>
        </authorList>
    </citation>
    <scope>NUCLEOTIDE SEQUENCE [LARGE SCALE GENOMIC DNA]</scope>
    <source>
        <strain evidence="10">cv. Monte Gargano</strain>
    </source>
</reference>
<dbReference type="EMBL" id="KB870805">
    <property type="protein sequence ID" value="EOA37626.1"/>
    <property type="molecule type" value="Genomic_DNA"/>
</dbReference>
<dbReference type="InterPro" id="IPR015300">
    <property type="entry name" value="DNA-bd_pseudobarrel_sf"/>
</dbReference>
<evidence type="ECO:0000313" key="10">
    <source>
        <dbReference type="Proteomes" id="UP000029121"/>
    </source>
</evidence>
<dbReference type="FunFam" id="2.40.330.10:FF:000009">
    <property type="entry name" value="Transcriptional factor B3 family protein"/>
    <property type="match status" value="1"/>
</dbReference>
<feature type="domain" description="TF-B3" evidence="8">
    <location>
        <begin position="150"/>
        <end position="247"/>
    </location>
</feature>
<evidence type="ECO:0000256" key="5">
    <source>
        <dbReference type="ARBA" id="ARBA00023163"/>
    </source>
</evidence>
<dbReference type="GO" id="GO:0003677">
    <property type="term" value="F:DNA binding"/>
    <property type="evidence" value="ECO:0007669"/>
    <property type="project" value="UniProtKB-KW"/>
</dbReference>
<sequence>MADQSLRSPTKPHFFKPLLPGFRTHLNIPVAFFSKHVEGRNDQNKTARLRSDASDETWLVKMDGLKLTDGWEEFAFAHDLRIGDIVVFRHEGEMVFHVTALGPSCCEIKYTSPSSHNMINDDQTNIVSRNSSRVKKNTRKKVESSSNHSRFVANVTAWGLSNDRLNIPLTFARLNGLNKMRGKKIYLHNEEGRSWKLGLVHDKAGMHTYFKSGWRSFCAANGISQGRYTFQLVRKSAPPVIRLCRSNQRSAAESASDHSCFKRHVSPSSLRYDQLYLPRSFVSSNGWTNFCHVNGIKVGDFFKFKLAGTWEEPVLSLCPAESNRDKTPLKCSEISNDVNPEESEEETTGDKNISRHYLDLKKRKYRSRCRASVENMDDDQTNIVCERLIKLCDGILQYLPLTFERSNGLHKKSGERIVLLDGEGRSWNLNLKYNEAGMHTYIRPGWTRFCDANGMSQGQQFTFKLVQKAAPPIMRLYLAKRRPISESSSHHSYLVGSVTASSLTTDRLCLSRSFVRSSGLDKGYEEIVLENEWGKGWNLVLKHYKSCCSTILGGGWTTFCQDNGLKPGDSFKFKLVGTGERPVLSLFLADSNHVSNHEKTPLECPEGSDDVKYLSSSSGDDSSKSNESGNESIDGRNKNNSQYSGEIKKRKYFWKCRASSPSYTQDRFVTLTLTQSAFQTYKLVSFINN</sequence>
<feature type="region of interest" description="Disordered" evidence="7">
    <location>
        <begin position="329"/>
        <end position="351"/>
    </location>
</feature>
<feature type="compositionally biased region" description="Low complexity" evidence="7">
    <location>
        <begin position="615"/>
        <end position="632"/>
    </location>
</feature>
<dbReference type="Gene3D" id="2.40.330.10">
    <property type="entry name" value="DNA-binding pseudobarrel domain"/>
    <property type="match status" value="4"/>
</dbReference>
<dbReference type="Pfam" id="PF02362">
    <property type="entry name" value="B3"/>
    <property type="match status" value="5"/>
</dbReference>
<dbReference type="CDD" id="cd10017">
    <property type="entry name" value="B3_DNA"/>
    <property type="match status" value="4"/>
</dbReference>
<keyword evidence="4" id="KW-0238">DNA-binding</keyword>
<dbReference type="eggNOG" id="ENOG502SK57">
    <property type="taxonomic scope" value="Eukaryota"/>
</dbReference>
<dbReference type="PANTHER" id="PTHR31674:SF22">
    <property type="entry name" value="B3 DOMAIN-CONTAINING PROTEIN REM17"/>
    <property type="match status" value="1"/>
</dbReference>
<feature type="domain" description="TF-B3" evidence="8">
    <location>
        <begin position="11"/>
        <end position="104"/>
    </location>
</feature>
<organism evidence="9 10">
    <name type="scientific">Capsella rubella</name>
    <dbReference type="NCBI Taxonomy" id="81985"/>
    <lineage>
        <taxon>Eukaryota</taxon>
        <taxon>Viridiplantae</taxon>
        <taxon>Streptophyta</taxon>
        <taxon>Embryophyta</taxon>
        <taxon>Tracheophyta</taxon>
        <taxon>Spermatophyta</taxon>
        <taxon>Magnoliopsida</taxon>
        <taxon>eudicotyledons</taxon>
        <taxon>Gunneridae</taxon>
        <taxon>Pentapetalae</taxon>
        <taxon>rosids</taxon>
        <taxon>malvids</taxon>
        <taxon>Brassicales</taxon>
        <taxon>Brassicaceae</taxon>
        <taxon>Camelineae</taxon>
        <taxon>Capsella</taxon>
    </lineage>
</organism>
<evidence type="ECO:0000256" key="3">
    <source>
        <dbReference type="ARBA" id="ARBA00023015"/>
    </source>
</evidence>
<name>R0GPB9_9BRAS</name>
<protein>
    <recommendedName>
        <fullName evidence="8">TF-B3 domain-containing protein</fullName>
    </recommendedName>
</protein>
<keyword evidence="2" id="KW-0677">Repeat</keyword>
<feature type="domain" description="TF-B3" evidence="8">
    <location>
        <begin position="493"/>
        <end position="592"/>
    </location>
</feature>
<dbReference type="SUPFAM" id="SSF101936">
    <property type="entry name" value="DNA-binding pseudobarrel domain"/>
    <property type="match status" value="5"/>
</dbReference>
<feature type="domain" description="TF-B3" evidence="8">
    <location>
        <begin position="399"/>
        <end position="480"/>
    </location>
</feature>
<feature type="region of interest" description="Disordered" evidence="7">
    <location>
        <begin position="596"/>
        <end position="642"/>
    </location>
</feature>
<evidence type="ECO:0000256" key="2">
    <source>
        <dbReference type="ARBA" id="ARBA00022737"/>
    </source>
</evidence>
<dbReference type="GO" id="GO:0005634">
    <property type="term" value="C:nucleus"/>
    <property type="evidence" value="ECO:0007669"/>
    <property type="project" value="UniProtKB-SubCell"/>
</dbReference>
<keyword evidence="5" id="KW-0804">Transcription</keyword>
<evidence type="ECO:0000256" key="1">
    <source>
        <dbReference type="ARBA" id="ARBA00004123"/>
    </source>
</evidence>
<evidence type="ECO:0000256" key="7">
    <source>
        <dbReference type="SAM" id="MobiDB-lite"/>
    </source>
</evidence>
<comment type="subcellular location">
    <subcellularLocation>
        <location evidence="1">Nucleus</location>
    </subcellularLocation>
</comment>
<dbReference type="InterPro" id="IPR039218">
    <property type="entry name" value="REM_fam"/>
</dbReference>
<accession>R0GPB9</accession>
<dbReference type="AlphaFoldDB" id="R0GPB9"/>
<evidence type="ECO:0000259" key="8">
    <source>
        <dbReference type="PROSITE" id="PS50863"/>
    </source>
</evidence>
<dbReference type="InterPro" id="IPR003340">
    <property type="entry name" value="B3_DNA-bd"/>
</dbReference>
<keyword evidence="10" id="KW-1185">Reference proteome</keyword>
<dbReference type="Proteomes" id="UP000029121">
    <property type="component" value="Unassembled WGS sequence"/>
</dbReference>
<dbReference type="PANTHER" id="PTHR31674">
    <property type="entry name" value="B3 DOMAIN-CONTAINING PROTEIN REM-LIKE 3-RELATED"/>
    <property type="match status" value="1"/>
</dbReference>
<dbReference type="STRING" id="81985.R0GPB9"/>
<dbReference type="PROSITE" id="PS50863">
    <property type="entry name" value="B3"/>
    <property type="match status" value="4"/>
</dbReference>